<evidence type="ECO:0000256" key="1">
    <source>
        <dbReference type="SAM" id="MobiDB-lite"/>
    </source>
</evidence>
<dbReference type="AlphaFoldDB" id="A0A158K336"/>
<accession>A0A158K336</accession>
<name>A0A158K336_9BURK</name>
<reference evidence="2 3" key="1">
    <citation type="submission" date="2016-01" db="EMBL/GenBank/DDBJ databases">
        <authorList>
            <person name="Oliw E.H."/>
        </authorList>
    </citation>
    <scope>NUCLEOTIDE SEQUENCE [LARGE SCALE GENOMIC DNA]</scope>
    <source>
        <strain evidence="2">LMG 27134</strain>
    </source>
</reference>
<feature type="compositionally biased region" description="Low complexity" evidence="1">
    <location>
        <begin position="45"/>
        <end position="64"/>
    </location>
</feature>
<dbReference type="EMBL" id="FCOK02000176">
    <property type="protein sequence ID" value="SAL74891.1"/>
    <property type="molecule type" value="Genomic_DNA"/>
</dbReference>
<feature type="region of interest" description="Disordered" evidence="1">
    <location>
        <begin position="27"/>
        <end position="64"/>
    </location>
</feature>
<dbReference type="Proteomes" id="UP000054683">
    <property type="component" value="Unassembled WGS sequence"/>
</dbReference>
<evidence type="ECO:0000313" key="2">
    <source>
        <dbReference type="EMBL" id="SAL74891.1"/>
    </source>
</evidence>
<evidence type="ECO:0000313" key="3">
    <source>
        <dbReference type="Proteomes" id="UP000054683"/>
    </source>
</evidence>
<organism evidence="2 3">
    <name type="scientific">Caballeronia udeis</name>
    <dbReference type="NCBI Taxonomy" id="1232866"/>
    <lineage>
        <taxon>Bacteria</taxon>
        <taxon>Pseudomonadati</taxon>
        <taxon>Pseudomonadota</taxon>
        <taxon>Betaproteobacteria</taxon>
        <taxon>Burkholderiales</taxon>
        <taxon>Burkholderiaceae</taxon>
        <taxon>Caballeronia</taxon>
    </lineage>
</organism>
<proteinExistence type="predicted"/>
<gene>
    <name evidence="2" type="ORF">AWB69_09255</name>
</gene>
<protein>
    <submittedName>
        <fullName evidence="2">Uncharacterized protein</fullName>
    </submittedName>
</protein>
<sequence>MAMLLPAAVFSRLYEIFAASMFGSTSKFASPTSVDSGRTSRRRLASSATSPCISPSTSRSGARSRSNASVSRILIAVGALLVPKFECDSSAIFGAMPKRRTSSAAMIVISQSCSGVGSTFTCVSTMKICRPGSTSAFIAA</sequence>
<feature type="compositionally biased region" description="Polar residues" evidence="1">
    <location>
        <begin position="27"/>
        <end position="37"/>
    </location>
</feature>